<dbReference type="InterPro" id="IPR027417">
    <property type="entry name" value="P-loop_NTPase"/>
</dbReference>
<dbReference type="InterPro" id="IPR003593">
    <property type="entry name" value="AAA+_ATPase"/>
</dbReference>
<dbReference type="SMART" id="SM00382">
    <property type="entry name" value="AAA"/>
    <property type="match status" value="1"/>
</dbReference>
<sequence>MNVFYEVIKKKKSLIVLYILTGIVISMLSALSIHYFQRLLDGFGAHALSVSTIVIYSLIMVASCAVNYLDNQPDTKIQNFIYLDLKLLALKKMSTINYLDYQKLGMGKLVQQIENGAAAGKNILYGFYFNLVRDIIPNVILSLVFIGMIDLRIMMLVIAGYVIVFFVTNLILKYLYKIKKSILIHEELLNKYLVRGLMELVVFRVNKRFGEELRKSENASEEITDAKTKMVMIHELFFTVFALLVILIKIIVIIYSFISSNLSVGEIVALIAFLDKAYQPIAVFNVLYVQYKLDKVAFERYMDILQLPDDKNLGSGESCAVIEGDIRFAEVDFSYEGNEIFKGLSFHIPPKSTAAFVGESGSGKSTIIKQIAGLIKPDGGRIGIDGKDLSKMNLQSYYDYISYTSQESPVFDGTLKENIVFDSIVPEQDIINVLERVGLKEFYENLPKGLDTQIGERGVMMSGGERQRLALARLYFQKARIVILDEATSAMDNLTEEYVMENLMEFLKDRTTIIVAHRLNTVRNADNIYVLKHGEIAANGRFEDLLQNSSYFKELWNANSHNTVAAMYS</sequence>
<proteinExistence type="predicted"/>
<evidence type="ECO:0000256" key="7">
    <source>
        <dbReference type="SAM" id="Phobius"/>
    </source>
</evidence>
<gene>
    <name evidence="10" type="ORF">LJD61_11565</name>
</gene>
<dbReference type="SUPFAM" id="SSF90123">
    <property type="entry name" value="ABC transporter transmembrane region"/>
    <property type="match status" value="1"/>
</dbReference>
<keyword evidence="5 7" id="KW-1133">Transmembrane helix</keyword>
<dbReference type="InterPro" id="IPR017871">
    <property type="entry name" value="ABC_transporter-like_CS"/>
</dbReference>
<comment type="caution">
    <text evidence="10">The sequence shown here is derived from an EMBL/GenBank/DDBJ whole genome shotgun (WGS) entry which is preliminary data.</text>
</comment>
<feature type="domain" description="ABC transporter" evidence="8">
    <location>
        <begin position="326"/>
        <end position="558"/>
    </location>
</feature>
<feature type="transmembrane region" description="Helical" evidence="7">
    <location>
        <begin position="155"/>
        <end position="176"/>
    </location>
</feature>
<dbReference type="RefSeq" id="WP_255227698.1">
    <property type="nucleotide sequence ID" value="NZ_JAJEKE010000009.1"/>
</dbReference>
<protein>
    <submittedName>
        <fullName evidence="10">ABC transporter ATP-binding protein/permease</fullName>
    </submittedName>
</protein>
<evidence type="ECO:0000256" key="5">
    <source>
        <dbReference type="ARBA" id="ARBA00022989"/>
    </source>
</evidence>
<keyword evidence="2 7" id="KW-0812">Transmembrane</keyword>
<dbReference type="EMBL" id="JAJEKE010000009">
    <property type="protein sequence ID" value="MCQ1530182.1"/>
    <property type="molecule type" value="Genomic_DNA"/>
</dbReference>
<accession>A0ABT1NG18</accession>
<reference evidence="10 11" key="1">
    <citation type="submission" date="2021-10" db="EMBL/GenBank/DDBJ databases">
        <title>Lutispora strain m25 sp. nov., a thermophilic, non-spore-forming bacterium isolated from a lab-scale methanogenic bioreactor digesting anaerobic sludge.</title>
        <authorList>
            <person name="El Houari A."/>
            <person name="Mcdonald J."/>
        </authorList>
    </citation>
    <scope>NUCLEOTIDE SEQUENCE [LARGE SCALE GENOMIC DNA]</scope>
    <source>
        <strain evidence="11">m25</strain>
    </source>
</reference>
<keyword evidence="6 7" id="KW-0472">Membrane</keyword>
<evidence type="ECO:0000256" key="6">
    <source>
        <dbReference type="ARBA" id="ARBA00023136"/>
    </source>
</evidence>
<evidence type="ECO:0000256" key="4">
    <source>
        <dbReference type="ARBA" id="ARBA00022840"/>
    </source>
</evidence>
<name>A0ABT1NG18_9FIRM</name>
<feature type="transmembrane region" description="Helical" evidence="7">
    <location>
        <begin position="131"/>
        <end position="149"/>
    </location>
</feature>
<evidence type="ECO:0000313" key="11">
    <source>
        <dbReference type="Proteomes" id="UP001651880"/>
    </source>
</evidence>
<organism evidence="10 11">
    <name type="scientific">Lutispora saccharofermentans</name>
    <dbReference type="NCBI Taxonomy" id="3024236"/>
    <lineage>
        <taxon>Bacteria</taxon>
        <taxon>Bacillati</taxon>
        <taxon>Bacillota</taxon>
        <taxon>Clostridia</taxon>
        <taxon>Lutisporales</taxon>
        <taxon>Lutisporaceae</taxon>
        <taxon>Lutispora</taxon>
    </lineage>
</organism>
<evidence type="ECO:0000256" key="1">
    <source>
        <dbReference type="ARBA" id="ARBA00004651"/>
    </source>
</evidence>
<dbReference type="Gene3D" id="3.40.50.300">
    <property type="entry name" value="P-loop containing nucleotide triphosphate hydrolases"/>
    <property type="match status" value="1"/>
</dbReference>
<keyword evidence="4 10" id="KW-0067">ATP-binding</keyword>
<evidence type="ECO:0000259" key="9">
    <source>
        <dbReference type="PROSITE" id="PS50929"/>
    </source>
</evidence>
<dbReference type="InterPro" id="IPR036640">
    <property type="entry name" value="ABC1_TM_sf"/>
</dbReference>
<keyword evidence="11" id="KW-1185">Reference proteome</keyword>
<evidence type="ECO:0000313" key="10">
    <source>
        <dbReference type="EMBL" id="MCQ1530182.1"/>
    </source>
</evidence>
<feature type="transmembrane region" description="Helical" evidence="7">
    <location>
        <begin position="15"/>
        <end position="36"/>
    </location>
</feature>
<evidence type="ECO:0000259" key="8">
    <source>
        <dbReference type="PROSITE" id="PS50893"/>
    </source>
</evidence>
<dbReference type="Gene3D" id="1.20.1560.10">
    <property type="entry name" value="ABC transporter type 1, transmembrane domain"/>
    <property type="match status" value="1"/>
</dbReference>
<evidence type="ECO:0000256" key="3">
    <source>
        <dbReference type="ARBA" id="ARBA00022741"/>
    </source>
</evidence>
<dbReference type="PROSITE" id="PS50893">
    <property type="entry name" value="ABC_TRANSPORTER_2"/>
    <property type="match status" value="1"/>
</dbReference>
<dbReference type="GO" id="GO:0005524">
    <property type="term" value="F:ATP binding"/>
    <property type="evidence" value="ECO:0007669"/>
    <property type="project" value="UniProtKB-KW"/>
</dbReference>
<dbReference type="InterPro" id="IPR011527">
    <property type="entry name" value="ABC1_TM_dom"/>
</dbReference>
<dbReference type="InterPro" id="IPR039421">
    <property type="entry name" value="Type_1_exporter"/>
</dbReference>
<dbReference type="PANTHER" id="PTHR24221:SF654">
    <property type="entry name" value="ATP-BINDING CASSETTE SUB-FAMILY B MEMBER 6"/>
    <property type="match status" value="1"/>
</dbReference>
<feature type="transmembrane region" description="Helical" evidence="7">
    <location>
        <begin position="236"/>
        <end position="258"/>
    </location>
</feature>
<dbReference type="InterPro" id="IPR003439">
    <property type="entry name" value="ABC_transporter-like_ATP-bd"/>
</dbReference>
<feature type="transmembrane region" description="Helical" evidence="7">
    <location>
        <begin position="48"/>
        <end position="69"/>
    </location>
</feature>
<dbReference type="Pfam" id="PF00005">
    <property type="entry name" value="ABC_tran"/>
    <property type="match status" value="1"/>
</dbReference>
<dbReference type="Proteomes" id="UP001651880">
    <property type="component" value="Unassembled WGS sequence"/>
</dbReference>
<dbReference type="PROSITE" id="PS50929">
    <property type="entry name" value="ABC_TM1F"/>
    <property type="match status" value="1"/>
</dbReference>
<comment type="subcellular location">
    <subcellularLocation>
        <location evidence="1">Cell membrane</location>
        <topology evidence="1">Multi-pass membrane protein</topology>
    </subcellularLocation>
</comment>
<keyword evidence="3" id="KW-0547">Nucleotide-binding</keyword>
<dbReference type="PROSITE" id="PS00211">
    <property type="entry name" value="ABC_TRANSPORTER_1"/>
    <property type="match status" value="1"/>
</dbReference>
<evidence type="ECO:0000256" key="2">
    <source>
        <dbReference type="ARBA" id="ARBA00022692"/>
    </source>
</evidence>
<dbReference type="PANTHER" id="PTHR24221">
    <property type="entry name" value="ATP-BINDING CASSETTE SUB-FAMILY B"/>
    <property type="match status" value="1"/>
</dbReference>
<dbReference type="SUPFAM" id="SSF52540">
    <property type="entry name" value="P-loop containing nucleoside triphosphate hydrolases"/>
    <property type="match status" value="1"/>
</dbReference>
<feature type="domain" description="ABC transmembrane type-1" evidence="9">
    <location>
        <begin position="16"/>
        <end position="293"/>
    </location>
</feature>